<gene>
    <name evidence="2" type="ORF">TrCOL_g3580</name>
</gene>
<feature type="region of interest" description="Disordered" evidence="1">
    <location>
        <begin position="1"/>
        <end position="23"/>
    </location>
</feature>
<protein>
    <recommendedName>
        <fullName evidence="4">CRAL-TRIO domain-containing protein</fullName>
    </recommendedName>
</protein>
<comment type="caution">
    <text evidence="2">The sequence shown here is derived from an EMBL/GenBank/DDBJ whole genome shotgun (WGS) entry which is preliminary data.</text>
</comment>
<dbReference type="EMBL" id="BRYA01001321">
    <property type="protein sequence ID" value="GMI41708.1"/>
    <property type="molecule type" value="Genomic_DNA"/>
</dbReference>
<evidence type="ECO:0000313" key="3">
    <source>
        <dbReference type="Proteomes" id="UP001165065"/>
    </source>
</evidence>
<dbReference type="AlphaFoldDB" id="A0A9W7L9I5"/>
<proteinExistence type="predicted"/>
<dbReference type="Proteomes" id="UP001165065">
    <property type="component" value="Unassembled WGS sequence"/>
</dbReference>
<organism evidence="2 3">
    <name type="scientific">Triparma columacea</name>
    <dbReference type="NCBI Taxonomy" id="722753"/>
    <lineage>
        <taxon>Eukaryota</taxon>
        <taxon>Sar</taxon>
        <taxon>Stramenopiles</taxon>
        <taxon>Ochrophyta</taxon>
        <taxon>Bolidophyceae</taxon>
        <taxon>Parmales</taxon>
        <taxon>Triparmaceae</taxon>
        <taxon>Triparma</taxon>
    </lineage>
</organism>
<keyword evidence="3" id="KW-1185">Reference proteome</keyword>
<dbReference type="OrthoDB" id="189875at2759"/>
<name>A0A9W7L9I5_9STRA</name>
<evidence type="ECO:0000313" key="2">
    <source>
        <dbReference type="EMBL" id="GMI41708.1"/>
    </source>
</evidence>
<evidence type="ECO:0008006" key="4">
    <source>
        <dbReference type="Google" id="ProtNLM"/>
    </source>
</evidence>
<reference evidence="3" key="1">
    <citation type="journal article" date="2023" name="Commun. Biol.">
        <title>Genome analysis of Parmales, the sister group of diatoms, reveals the evolutionary specialization of diatoms from phago-mixotrophs to photoautotrophs.</title>
        <authorList>
            <person name="Ban H."/>
            <person name="Sato S."/>
            <person name="Yoshikawa S."/>
            <person name="Yamada K."/>
            <person name="Nakamura Y."/>
            <person name="Ichinomiya M."/>
            <person name="Sato N."/>
            <person name="Blanc-Mathieu R."/>
            <person name="Endo H."/>
            <person name="Kuwata A."/>
            <person name="Ogata H."/>
        </authorList>
    </citation>
    <scope>NUCLEOTIDE SEQUENCE [LARGE SCALE GENOMIC DNA]</scope>
</reference>
<evidence type="ECO:0000256" key="1">
    <source>
        <dbReference type="SAM" id="MobiDB-lite"/>
    </source>
</evidence>
<sequence>MADLISTLDSLNIDVTPPPPPSTEIPPLTLTHTELNAVKEVRMKLIEEGMSPSSIDPLMCSLTTINQKLRIDDSVKKYRKFVEGLSTFGITDFSKDVWKGFSDFDTTLRPLFSSYSVCGTHKKRSIFWINGGSPVTVDKERDAVRAGIMYFTAIHADAHSLREGIAFVIDVGNQTGERIGNEKKMQQMWQSFPLRPQRILISGAGMVKRIFINGLVRFAALFSKAKVLERIRFVTMDDVIQELGSEVVPKYRSEKGKDGDIADWVKARLKVFPPPKIE</sequence>
<accession>A0A9W7L9I5</accession>